<dbReference type="Pfam" id="PF00582">
    <property type="entry name" value="Usp"/>
    <property type="match status" value="1"/>
</dbReference>
<accession>A0ABN2HK02</accession>
<dbReference type="PANTHER" id="PTHR46268:SF6">
    <property type="entry name" value="UNIVERSAL STRESS PROTEIN UP12"/>
    <property type="match status" value="1"/>
</dbReference>
<keyword evidence="4" id="KW-1185">Reference proteome</keyword>
<dbReference type="CDD" id="cd00293">
    <property type="entry name" value="USP-like"/>
    <property type="match status" value="1"/>
</dbReference>
<evidence type="ECO:0000256" key="1">
    <source>
        <dbReference type="ARBA" id="ARBA00008791"/>
    </source>
</evidence>
<feature type="domain" description="UspA" evidence="2">
    <location>
        <begin position="4"/>
        <end position="148"/>
    </location>
</feature>
<dbReference type="Proteomes" id="UP001500618">
    <property type="component" value="Unassembled WGS sequence"/>
</dbReference>
<organism evidence="3 4">
    <name type="scientific">Fodinicola feengrottensis</name>
    <dbReference type="NCBI Taxonomy" id="435914"/>
    <lineage>
        <taxon>Bacteria</taxon>
        <taxon>Bacillati</taxon>
        <taxon>Actinomycetota</taxon>
        <taxon>Actinomycetes</taxon>
        <taxon>Mycobacteriales</taxon>
        <taxon>Fodinicola</taxon>
    </lineage>
</organism>
<proteinExistence type="inferred from homology"/>
<comment type="caution">
    <text evidence="3">The sequence shown here is derived from an EMBL/GenBank/DDBJ whole genome shotgun (WGS) entry which is preliminary data.</text>
</comment>
<comment type="similarity">
    <text evidence="1">Belongs to the universal stress protein A family.</text>
</comment>
<dbReference type="InterPro" id="IPR006016">
    <property type="entry name" value="UspA"/>
</dbReference>
<dbReference type="InterPro" id="IPR014729">
    <property type="entry name" value="Rossmann-like_a/b/a_fold"/>
</dbReference>
<evidence type="ECO:0000313" key="3">
    <source>
        <dbReference type="EMBL" id="GAA1689072.1"/>
    </source>
</evidence>
<evidence type="ECO:0000259" key="2">
    <source>
        <dbReference type="Pfam" id="PF00582"/>
    </source>
</evidence>
<dbReference type="SUPFAM" id="SSF52402">
    <property type="entry name" value="Adenine nucleotide alpha hydrolases-like"/>
    <property type="match status" value="1"/>
</dbReference>
<dbReference type="PANTHER" id="PTHR46268">
    <property type="entry name" value="STRESS RESPONSE PROTEIN NHAX"/>
    <property type="match status" value="1"/>
</dbReference>
<protein>
    <submittedName>
        <fullName evidence="3">Universal stress protein</fullName>
    </submittedName>
</protein>
<gene>
    <name evidence="3" type="ORF">GCM10009765_43100</name>
</gene>
<dbReference type="RefSeq" id="WP_344312109.1">
    <property type="nucleotide sequence ID" value="NZ_BAAANY010000016.1"/>
</dbReference>
<sequence>MSAYQTIVVGTDGSETSLKAVDRAGEIARAGKGAKLVIVCAYVPSEPRDVDRAQDVLGDDAYQIVGSTPAEDTLRTAADRAKAAGALAIETIAVRGEPVKSLSAAARKHHADLLIVGNRGLNTLAGRILGSVPLAVTHRAECDVLIVHTT</sequence>
<reference evidence="3 4" key="1">
    <citation type="journal article" date="2019" name="Int. J. Syst. Evol. Microbiol.">
        <title>The Global Catalogue of Microorganisms (GCM) 10K type strain sequencing project: providing services to taxonomists for standard genome sequencing and annotation.</title>
        <authorList>
            <consortium name="The Broad Institute Genomics Platform"/>
            <consortium name="The Broad Institute Genome Sequencing Center for Infectious Disease"/>
            <person name="Wu L."/>
            <person name="Ma J."/>
        </authorList>
    </citation>
    <scope>NUCLEOTIDE SEQUENCE [LARGE SCALE GENOMIC DNA]</scope>
    <source>
        <strain evidence="3 4">JCM 14718</strain>
    </source>
</reference>
<dbReference type="PRINTS" id="PR01438">
    <property type="entry name" value="UNVRSLSTRESS"/>
</dbReference>
<evidence type="ECO:0000313" key="4">
    <source>
        <dbReference type="Proteomes" id="UP001500618"/>
    </source>
</evidence>
<name>A0ABN2HK02_9ACTN</name>
<dbReference type="InterPro" id="IPR006015">
    <property type="entry name" value="Universal_stress_UspA"/>
</dbReference>
<dbReference type="EMBL" id="BAAANY010000016">
    <property type="protein sequence ID" value="GAA1689072.1"/>
    <property type="molecule type" value="Genomic_DNA"/>
</dbReference>
<dbReference type="Gene3D" id="3.40.50.620">
    <property type="entry name" value="HUPs"/>
    <property type="match status" value="1"/>
</dbReference>